<keyword evidence="3" id="KW-1185">Reference proteome</keyword>
<proteinExistence type="predicted"/>
<dbReference type="Proteomes" id="UP001596506">
    <property type="component" value="Unassembled WGS sequence"/>
</dbReference>
<dbReference type="RefSeq" id="WP_100686826.1">
    <property type="nucleotide sequence ID" value="NZ_JBHTBD010000001.1"/>
</dbReference>
<feature type="chain" id="PRO_5046872339" description="PepSY domain-containing protein" evidence="1">
    <location>
        <begin position="22"/>
        <end position="158"/>
    </location>
</feature>
<organism evidence="2 3">
    <name type="scientific">Marinobacter aromaticivorans</name>
    <dbReference type="NCBI Taxonomy" id="1494078"/>
    <lineage>
        <taxon>Bacteria</taxon>
        <taxon>Pseudomonadati</taxon>
        <taxon>Pseudomonadota</taxon>
        <taxon>Gammaproteobacteria</taxon>
        <taxon>Pseudomonadales</taxon>
        <taxon>Marinobacteraceae</taxon>
        <taxon>Marinobacter</taxon>
    </lineage>
</organism>
<evidence type="ECO:0000313" key="3">
    <source>
        <dbReference type="Proteomes" id="UP001596506"/>
    </source>
</evidence>
<evidence type="ECO:0000313" key="2">
    <source>
        <dbReference type="EMBL" id="MFC7293508.1"/>
    </source>
</evidence>
<feature type="signal peptide" evidence="1">
    <location>
        <begin position="1"/>
        <end position="21"/>
    </location>
</feature>
<evidence type="ECO:0000256" key="1">
    <source>
        <dbReference type="SAM" id="SignalP"/>
    </source>
</evidence>
<gene>
    <name evidence="2" type="ORF">ACFQQA_02115</name>
</gene>
<comment type="caution">
    <text evidence="2">The sequence shown here is derived from an EMBL/GenBank/DDBJ whole genome shotgun (WGS) entry which is preliminary data.</text>
</comment>
<sequence>MKTLIATTLAASLVAAPLAFASGTIDDARRAVQIGADYGISHFHSIELEDDRDDNGSMEIEGWVNGEWYVELDVNSDGSIRKEERRKRTDGPWGLSSADTLGYIEASVEQGMSRIEEIKINARGDIEVEGDDADGCELEIDYRSGSLEPTHVDRDDRS</sequence>
<name>A0ABW2IRF7_9GAMM</name>
<protein>
    <recommendedName>
        <fullName evidence="4">PepSY domain-containing protein</fullName>
    </recommendedName>
</protein>
<evidence type="ECO:0008006" key="4">
    <source>
        <dbReference type="Google" id="ProtNLM"/>
    </source>
</evidence>
<keyword evidence="1" id="KW-0732">Signal</keyword>
<reference evidence="3" key="1">
    <citation type="journal article" date="2019" name="Int. J. Syst. Evol. Microbiol.">
        <title>The Global Catalogue of Microorganisms (GCM) 10K type strain sequencing project: providing services to taxonomists for standard genome sequencing and annotation.</title>
        <authorList>
            <consortium name="The Broad Institute Genomics Platform"/>
            <consortium name="The Broad Institute Genome Sequencing Center for Infectious Disease"/>
            <person name="Wu L."/>
            <person name="Ma J."/>
        </authorList>
    </citation>
    <scope>NUCLEOTIDE SEQUENCE [LARGE SCALE GENOMIC DNA]</scope>
    <source>
        <strain evidence="3">CCUG 60559</strain>
    </source>
</reference>
<dbReference type="EMBL" id="JBHTBD010000001">
    <property type="protein sequence ID" value="MFC7293508.1"/>
    <property type="molecule type" value="Genomic_DNA"/>
</dbReference>
<accession>A0ABW2IRF7</accession>